<evidence type="ECO:0000313" key="5">
    <source>
        <dbReference type="Proteomes" id="UP000302139"/>
    </source>
</evidence>
<gene>
    <name evidence="2" type="ORF">SAV14893_052680</name>
    <name evidence="3" type="ORF">SAV31267_033860</name>
</gene>
<dbReference type="Proteomes" id="UP000299211">
    <property type="component" value="Unassembled WGS sequence"/>
</dbReference>
<dbReference type="AlphaFoldDB" id="A0A4D4MP81"/>
<proteinExistence type="predicted"/>
<evidence type="ECO:0000313" key="3">
    <source>
        <dbReference type="EMBL" id="GDY73901.1"/>
    </source>
</evidence>
<evidence type="ECO:0000256" key="1">
    <source>
        <dbReference type="SAM" id="MobiDB-lite"/>
    </source>
</evidence>
<dbReference type="EMBL" id="BJHX01000001">
    <property type="protein sequence ID" value="GDY65875.1"/>
    <property type="molecule type" value="Genomic_DNA"/>
</dbReference>
<evidence type="ECO:0000313" key="2">
    <source>
        <dbReference type="EMBL" id="GDY65875.1"/>
    </source>
</evidence>
<dbReference type="EMBL" id="BJHY01000001">
    <property type="protein sequence ID" value="GDY73901.1"/>
    <property type="molecule type" value="Genomic_DNA"/>
</dbReference>
<protein>
    <submittedName>
        <fullName evidence="3">Uncharacterized protein</fullName>
    </submittedName>
</protein>
<dbReference type="Proteomes" id="UP000302139">
    <property type="component" value="Unassembled WGS sequence"/>
</dbReference>
<feature type="region of interest" description="Disordered" evidence="1">
    <location>
        <begin position="58"/>
        <end position="90"/>
    </location>
</feature>
<evidence type="ECO:0000313" key="4">
    <source>
        <dbReference type="Proteomes" id="UP000299211"/>
    </source>
</evidence>
<feature type="compositionally biased region" description="Polar residues" evidence="1">
    <location>
        <begin position="58"/>
        <end position="67"/>
    </location>
</feature>
<reference evidence="2 5" key="2">
    <citation type="submission" date="2019-04" db="EMBL/GenBank/DDBJ databases">
        <title>Draft genome sequences of Streptomyces avermitilis NBRC 14893.</title>
        <authorList>
            <person name="Komaki H."/>
            <person name="Tamura T."/>
            <person name="Hosoyama A."/>
        </authorList>
    </citation>
    <scope>NUCLEOTIDE SEQUENCE [LARGE SCALE GENOMIC DNA]</scope>
    <source>
        <strain evidence="2 5">NBRC 14893</strain>
    </source>
</reference>
<sequence length="90" mass="9586">MPVRIAYRGTGVADLHPADAVLNLPDAMHSHGLARLAAIESARGSYADACERINAVTGSGRSRNSLSVPRRTSTRSTTPWCPLPAPTPRH</sequence>
<feature type="compositionally biased region" description="Pro residues" evidence="1">
    <location>
        <begin position="81"/>
        <end position="90"/>
    </location>
</feature>
<accession>A0A4D4MP81</accession>
<name>A0A4D4MP81_STRAX</name>
<organism evidence="3 4">
    <name type="scientific">Streptomyces avermitilis</name>
    <dbReference type="NCBI Taxonomy" id="33903"/>
    <lineage>
        <taxon>Bacteria</taxon>
        <taxon>Bacillati</taxon>
        <taxon>Actinomycetota</taxon>
        <taxon>Actinomycetes</taxon>
        <taxon>Kitasatosporales</taxon>
        <taxon>Streptomycetaceae</taxon>
        <taxon>Streptomyces</taxon>
    </lineage>
</organism>
<comment type="caution">
    <text evidence="3">The sequence shown here is derived from an EMBL/GenBank/DDBJ whole genome shotgun (WGS) entry which is preliminary data.</text>
</comment>
<reference evidence="3 4" key="1">
    <citation type="submission" date="2019-04" db="EMBL/GenBank/DDBJ databases">
        <title>Draft genome sequences of Streptomyces avermitilis ATCC 31267.</title>
        <authorList>
            <person name="Komaki H."/>
            <person name="Tamura T."/>
            <person name="Hosoyama A."/>
        </authorList>
    </citation>
    <scope>NUCLEOTIDE SEQUENCE [LARGE SCALE GENOMIC DNA]</scope>
    <source>
        <strain evidence="3 4">ATCC 31267</strain>
    </source>
</reference>